<dbReference type="Proteomes" id="UP001215280">
    <property type="component" value="Unassembled WGS sequence"/>
</dbReference>
<proteinExistence type="inferred from homology"/>
<dbReference type="InterPro" id="IPR045076">
    <property type="entry name" value="MutS"/>
</dbReference>
<dbReference type="PANTHER" id="PTHR11361:SF21">
    <property type="entry name" value="MUTS PROTEIN HOMOLOG 4"/>
    <property type="match status" value="1"/>
</dbReference>
<protein>
    <submittedName>
        <fullName evidence="6">Muts domain V-domain-containing protein</fullName>
    </submittedName>
</protein>
<dbReference type="Gene3D" id="3.40.50.300">
    <property type="entry name" value="P-loop containing nucleotide triphosphate hydrolases"/>
    <property type="match status" value="1"/>
</dbReference>
<feature type="domain" description="DNA mismatch repair proteins mutS family" evidence="5">
    <location>
        <begin position="138"/>
        <end position="254"/>
    </location>
</feature>
<dbReference type="SMART" id="SM00534">
    <property type="entry name" value="MUTSac"/>
    <property type="match status" value="1"/>
</dbReference>
<comment type="similarity">
    <text evidence="1">Belongs to the DNA mismatch repair MutS family.</text>
</comment>
<evidence type="ECO:0000256" key="1">
    <source>
        <dbReference type="ARBA" id="ARBA00006271"/>
    </source>
</evidence>
<dbReference type="PANTHER" id="PTHR11361">
    <property type="entry name" value="DNA MISMATCH REPAIR PROTEIN MUTS FAMILY MEMBER"/>
    <property type="match status" value="1"/>
</dbReference>
<evidence type="ECO:0000259" key="5">
    <source>
        <dbReference type="SMART" id="SM00534"/>
    </source>
</evidence>
<dbReference type="InterPro" id="IPR027417">
    <property type="entry name" value="P-loop_NTPase"/>
</dbReference>
<reference evidence="6" key="1">
    <citation type="submission" date="2023-03" db="EMBL/GenBank/DDBJ databases">
        <title>Massive genome expansion in bonnet fungi (Mycena s.s.) driven by repeated elements and novel gene families across ecological guilds.</title>
        <authorList>
            <consortium name="Lawrence Berkeley National Laboratory"/>
            <person name="Harder C.B."/>
            <person name="Miyauchi S."/>
            <person name="Viragh M."/>
            <person name="Kuo A."/>
            <person name="Thoen E."/>
            <person name="Andreopoulos B."/>
            <person name="Lu D."/>
            <person name="Skrede I."/>
            <person name="Drula E."/>
            <person name="Henrissat B."/>
            <person name="Morin E."/>
            <person name="Kohler A."/>
            <person name="Barry K."/>
            <person name="LaButti K."/>
            <person name="Morin E."/>
            <person name="Salamov A."/>
            <person name="Lipzen A."/>
            <person name="Mereny Z."/>
            <person name="Hegedus B."/>
            <person name="Baldrian P."/>
            <person name="Stursova M."/>
            <person name="Weitz H."/>
            <person name="Taylor A."/>
            <person name="Grigoriev I.V."/>
            <person name="Nagy L.G."/>
            <person name="Martin F."/>
            <person name="Kauserud H."/>
        </authorList>
    </citation>
    <scope>NUCLEOTIDE SEQUENCE</scope>
    <source>
        <strain evidence="6">CBHHK188m</strain>
    </source>
</reference>
<dbReference type="EMBL" id="JARJLG010000392">
    <property type="protein sequence ID" value="KAJ7713512.1"/>
    <property type="molecule type" value="Genomic_DNA"/>
</dbReference>
<dbReference type="SUPFAM" id="SSF52540">
    <property type="entry name" value="P-loop containing nucleoside triphosphate hydrolases"/>
    <property type="match status" value="1"/>
</dbReference>
<dbReference type="GO" id="GO:0005634">
    <property type="term" value="C:nucleus"/>
    <property type="evidence" value="ECO:0007669"/>
    <property type="project" value="TreeGrafter"/>
</dbReference>
<evidence type="ECO:0000313" key="6">
    <source>
        <dbReference type="EMBL" id="KAJ7713512.1"/>
    </source>
</evidence>
<dbReference type="GO" id="GO:0006298">
    <property type="term" value="P:mismatch repair"/>
    <property type="evidence" value="ECO:0007669"/>
    <property type="project" value="InterPro"/>
</dbReference>
<dbReference type="InterPro" id="IPR000432">
    <property type="entry name" value="DNA_mismatch_repair_MutS_C"/>
</dbReference>
<dbReference type="Pfam" id="PF00488">
    <property type="entry name" value="MutS_V"/>
    <property type="match status" value="1"/>
</dbReference>
<evidence type="ECO:0000256" key="2">
    <source>
        <dbReference type="ARBA" id="ARBA00022741"/>
    </source>
</evidence>
<evidence type="ECO:0000256" key="3">
    <source>
        <dbReference type="ARBA" id="ARBA00022840"/>
    </source>
</evidence>
<evidence type="ECO:0000313" key="7">
    <source>
        <dbReference type="Proteomes" id="UP001215280"/>
    </source>
</evidence>
<keyword evidence="7" id="KW-1185">Reference proteome</keyword>
<dbReference type="GO" id="GO:0140664">
    <property type="term" value="F:ATP-dependent DNA damage sensor activity"/>
    <property type="evidence" value="ECO:0007669"/>
    <property type="project" value="InterPro"/>
</dbReference>
<name>A0AAD7H6F5_9AGAR</name>
<organism evidence="6 7">
    <name type="scientific">Mycena maculata</name>
    <dbReference type="NCBI Taxonomy" id="230809"/>
    <lineage>
        <taxon>Eukaryota</taxon>
        <taxon>Fungi</taxon>
        <taxon>Dikarya</taxon>
        <taxon>Basidiomycota</taxon>
        <taxon>Agaricomycotina</taxon>
        <taxon>Agaricomycetes</taxon>
        <taxon>Agaricomycetidae</taxon>
        <taxon>Agaricales</taxon>
        <taxon>Marasmiineae</taxon>
        <taxon>Mycenaceae</taxon>
        <taxon>Mycena</taxon>
    </lineage>
</organism>
<dbReference type="GO" id="GO:0030983">
    <property type="term" value="F:mismatched DNA binding"/>
    <property type="evidence" value="ECO:0007669"/>
    <property type="project" value="InterPro"/>
</dbReference>
<keyword evidence="3" id="KW-0067">ATP-binding</keyword>
<accession>A0AAD7H6F5</accession>
<dbReference type="GO" id="GO:0005524">
    <property type="term" value="F:ATP binding"/>
    <property type="evidence" value="ECO:0007669"/>
    <property type="project" value="UniProtKB-KW"/>
</dbReference>
<dbReference type="AlphaFoldDB" id="A0AAD7H6F5"/>
<gene>
    <name evidence="6" type="ORF">DFH07DRAFT_785923</name>
</gene>
<keyword evidence="4" id="KW-0238">DNA-binding</keyword>
<comment type="caution">
    <text evidence="6">The sequence shown here is derived from an EMBL/GenBank/DDBJ whole genome shotgun (WGS) entry which is preliminary data.</text>
</comment>
<sequence length="254" mass="28529">MSLKSEERFTEVHVALKLKPLNKMDFDKLIASMLSDERLAKIERLVAGRSRSRQHSRKTGFVFTLWKHELEGELPRGFINAALKKGKWMFSSMDLWMWEPGFRSVCPLGLDGALDFIIFSAQLRSSRVLNEKEHIPYYLRQVGLLTILFMCGCFGPAEYTRFRIHDALLTRLSNDDDMERSLSAFASGMATSAMILGLASLQSLVLTDELSRGSSPREGVGISHAIAEGLIEPKKGSVTGWTRVIDLEVESVSE</sequence>
<dbReference type="GO" id="GO:0007131">
    <property type="term" value="P:reciprocal meiotic recombination"/>
    <property type="evidence" value="ECO:0007669"/>
    <property type="project" value="TreeGrafter"/>
</dbReference>
<keyword evidence="2" id="KW-0547">Nucleotide-binding</keyword>
<evidence type="ECO:0000256" key="4">
    <source>
        <dbReference type="ARBA" id="ARBA00023125"/>
    </source>
</evidence>